<evidence type="ECO:0000259" key="4">
    <source>
        <dbReference type="Pfam" id="PF20772"/>
    </source>
</evidence>
<gene>
    <name evidence="5" type="ORF">B0T17DRAFT_493839</name>
</gene>
<evidence type="ECO:0000256" key="2">
    <source>
        <dbReference type="ARBA" id="ARBA00008724"/>
    </source>
</evidence>
<comment type="similarity">
    <text evidence="2">Belongs to the TACO1 family.</text>
</comment>
<dbReference type="InterPro" id="IPR026564">
    <property type="entry name" value="Transcrip_reg_TACO1-like_dom3"/>
</dbReference>
<dbReference type="AlphaFoldDB" id="A0AA39WT71"/>
<dbReference type="Pfam" id="PF20772">
    <property type="entry name" value="TACO1_YebC_N"/>
    <property type="match status" value="1"/>
</dbReference>
<sequence length="299" mass="32750">MASLAQRARLLIRFPRPQICAQCRRSFGSTPFLESGHNKWSKIKHEKAAADKKKTMMRTGFSEEIALHSKLYGPDLKFNPQLARLVSEARKSSVPKAVIETAIARGQGLSSEGAVLENVTFEAMVPPAIALIVEVETDRKPFYTQEMHNAIKKAKGGLSTSKFFFTRVGRVTFGKGEGEGAGVGVDDIMDDAIEAGAEDLNHDADGNIVVHTQPTQTRQVCDAIAAKHDLRILSSGIVWVANEDTKTKLNSSVASIAFADMLDAIRDLPDVQSVYSNVSRGDNMTDEEWARIAENLDVY</sequence>
<evidence type="ECO:0000313" key="5">
    <source>
        <dbReference type="EMBL" id="KAK0621163.1"/>
    </source>
</evidence>
<proteinExistence type="inferred from homology"/>
<dbReference type="GO" id="GO:0005739">
    <property type="term" value="C:mitochondrion"/>
    <property type="evidence" value="ECO:0007669"/>
    <property type="project" value="UniProtKB-SubCell"/>
</dbReference>
<dbReference type="PANTHER" id="PTHR12532">
    <property type="entry name" value="TRANSLATIONAL ACTIVATOR OF CYTOCHROME C OXIDASE 1"/>
    <property type="match status" value="1"/>
</dbReference>
<name>A0AA39WT71_9PEZI</name>
<feature type="domain" description="TACO1/YebC-like second and third" evidence="3">
    <location>
        <begin position="117"/>
        <end position="278"/>
    </location>
</feature>
<evidence type="ECO:0000313" key="6">
    <source>
        <dbReference type="Proteomes" id="UP001174934"/>
    </source>
</evidence>
<comment type="subcellular location">
    <subcellularLocation>
        <location evidence="1">Mitochondrion</location>
    </subcellularLocation>
</comment>
<dbReference type="EMBL" id="JAULSR010000004">
    <property type="protein sequence ID" value="KAK0621163.1"/>
    <property type="molecule type" value="Genomic_DNA"/>
</dbReference>
<dbReference type="PANTHER" id="PTHR12532:SF0">
    <property type="entry name" value="TRANSLATIONAL ACTIVATOR OF CYTOCHROME C OXIDASE 1"/>
    <property type="match status" value="1"/>
</dbReference>
<evidence type="ECO:0000256" key="1">
    <source>
        <dbReference type="ARBA" id="ARBA00004173"/>
    </source>
</evidence>
<dbReference type="Gene3D" id="3.30.70.980">
    <property type="match status" value="2"/>
</dbReference>
<organism evidence="5 6">
    <name type="scientific">Bombardia bombarda</name>
    <dbReference type="NCBI Taxonomy" id="252184"/>
    <lineage>
        <taxon>Eukaryota</taxon>
        <taxon>Fungi</taxon>
        <taxon>Dikarya</taxon>
        <taxon>Ascomycota</taxon>
        <taxon>Pezizomycotina</taxon>
        <taxon>Sordariomycetes</taxon>
        <taxon>Sordariomycetidae</taxon>
        <taxon>Sordariales</taxon>
        <taxon>Lasiosphaeriaceae</taxon>
        <taxon>Bombardia</taxon>
    </lineage>
</organism>
<dbReference type="FunFam" id="1.10.10.200:FF:000002">
    <property type="entry name" value="Probable transcriptional regulatory protein CLM62_37755"/>
    <property type="match status" value="1"/>
</dbReference>
<keyword evidence="6" id="KW-1185">Reference proteome</keyword>
<dbReference type="InterPro" id="IPR002876">
    <property type="entry name" value="Transcrip_reg_TACO1-like"/>
</dbReference>
<reference evidence="5" key="1">
    <citation type="submission" date="2023-06" db="EMBL/GenBank/DDBJ databases">
        <title>Genome-scale phylogeny and comparative genomics of the fungal order Sordariales.</title>
        <authorList>
            <consortium name="Lawrence Berkeley National Laboratory"/>
            <person name="Hensen N."/>
            <person name="Bonometti L."/>
            <person name="Westerberg I."/>
            <person name="Brannstrom I.O."/>
            <person name="Guillou S."/>
            <person name="Cros-Aarteil S."/>
            <person name="Calhoun S."/>
            <person name="Haridas S."/>
            <person name="Kuo A."/>
            <person name="Mondo S."/>
            <person name="Pangilinan J."/>
            <person name="Riley R."/>
            <person name="LaButti K."/>
            <person name="Andreopoulos B."/>
            <person name="Lipzen A."/>
            <person name="Chen C."/>
            <person name="Yanf M."/>
            <person name="Daum C."/>
            <person name="Ng V."/>
            <person name="Clum A."/>
            <person name="Steindorff A."/>
            <person name="Ohm R."/>
            <person name="Martin F."/>
            <person name="Silar P."/>
            <person name="Natvig D."/>
            <person name="Lalanne C."/>
            <person name="Gautier V."/>
            <person name="Ament-velasquez S.L."/>
            <person name="Kruys A."/>
            <person name="Hutchinson M.I."/>
            <person name="Powell A.J."/>
            <person name="Barry K."/>
            <person name="Miller A.N."/>
            <person name="Grigoriev I.V."/>
            <person name="Debuchy R."/>
            <person name="Gladieux P."/>
            <person name="Thoren M.H."/>
            <person name="Johannesson H."/>
        </authorList>
    </citation>
    <scope>NUCLEOTIDE SEQUENCE</scope>
    <source>
        <strain evidence="5">SMH3391-2</strain>
    </source>
</reference>
<dbReference type="Gene3D" id="1.10.10.200">
    <property type="match status" value="1"/>
</dbReference>
<feature type="domain" description="TACO1/YebC-like N-terminal" evidence="4">
    <location>
        <begin position="38"/>
        <end position="108"/>
    </location>
</feature>
<dbReference type="Pfam" id="PF01709">
    <property type="entry name" value="Transcrip_reg"/>
    <property type="match status" value="1"/>
</dbReference>
<dbReference type="SUPFAM" id="SSF75625">
    <property type="entry name" value="YebC-like"/>
    <property type="match status" value="1"/>
</dbReference>
<accession>A0AA39WT71</accession>
<protein>
    <submittedName>
        <fullName evidence="5">Transcriptional regulator TACO1-like protein</fullName>
    </submittedName>
</protein>
<dbReference type="InterPro" id="IPR048300">
    <property type="entry name" value="TACO1_YebC-like_2nd/3rd_dom"/>
</dbReference>
<dbReference type="Proteomes" id="UP001174934">
    <property type="component" value="Unassembled WGS sequence"/>
</dbReference>
<dbReference type="InterPro" id="IPR017856">
    <property type="entry name" value="Integrase-like_N"/>
</dbReference>
<comment type="caution">
    <text evidence="5">The sequence shown here is derived from an EMBL/GenBank/DDBJ whole genome shotgun (WGS) entry which is preliminary data.</text>
</comment>
<dbReference type="InterPro" id="IPR029072">
    <property type="entry name" value="YebC-like"/>
</dbReference>
<evidence type="ECO:0000259" key="3">
    <source>
        <dbReference type="Pfam" id="PF01709"/>
    </source>
</evidence>
<dbReference type="InterPro" id="IPR049083">
    <property type="entry name" value="TACO1_YebC_N"/>
</dbReference>